<dbReference type="InterPro" id="IPR003421">
    <property type="entry name" value="Opine_DH"/>
</dbReference>
<dbReference type="InterPro" id="IPR051729">
    <property type="entry name" value="Opine/Lysopine_DH"/>
</dbReference>
<dbReference type="Pfam" id="PF02317">
    <property type="entry name" value="Octopine_DH"/>
    <property type="match status" value="1"/>
</dbReference>
<proteinExistence type="predicted"/>
<dbReference type="PANTHER" id="PTHR38015">
    <property type="entry name" value="BLR6086 PROTEIN"/>
    <property type="match status" value="1"/>
</dbReference>
<evidence type="ECO:0000313" key="3">
    <source>
        <dbReference type="Proteomes" id="UP000001357"/>
    </source>
</evidence>
<keyword evidence="3" id="KW-1185">Reference proteome</keyword>
<accession>A9VBM6</accession>
<dbReference type="Gene3D" id="1.10.1040.10">
    <property type="entry name" value="N-(1-d-carboxylethyl)-l-norvaline Dehydrogenase, domain 2"/>
    <property type="match status" value="1"/>
</dbReference>
<dbReference type="AlphaFoldDB" id="A9VBM6"/>
<dbReference type="EMBL" id="CH991577">
    <property type="protein sequence ID" value="EDQ85124.1"/>
    <property type="molecule type" value="Genomic_DNA"/>
</dbReference>
<dbReference type="InterPro" id="IPR013328">
    <property type="entry name" value="6PGD_dom2"/>
</dbReference>
<dbReference type="RefSeq" id="XP_001750128.1">
    <property type="nucleotide sequence ID" value="XM_001750076.1"/>
</dbReference>
<dbReference type="PANTHER" id="PTHR38015:SF1">
    <property type="entry name" value="OPINE DEHYDROGENASE DOMAIN-CONTAINING PROTEIN"/>
    <property type="match status" value="1"/>
</dbReference>
<dbReference type="GO" id="GO:0016491">
    <property type="term" value="F:oxidoreductase activity"/>
    <property type="evidence" value="ECO:0007669"/>
    <property type="project" value="InterPro"/>
</dbReference>
<dbReference type="InterPro" id="IPR008927">
    <property type="entry name" value="6-PGluconate_DH-like_C_sf"/>
</dbReference>
<dbReference type="InParanoid" id="A9VBM6"/>
<gene>
    <name evidence="2" type="ORF">MONBRDRAFT_29620</name>
</gene>
<dbReference type="KEGG" id="mbr:MONBRDRAFT_29620"/>
<evidence type="ECO:0000259" key="1">
    <source>
        <dbReference type="Pfam" id="PF02317"/>
    </source>
</evidence>
<protein>
    <recommendedName>
        <fullName evidence="1">Opine dehydrogenase domain-containing protein</fullName>
    </recommendedName>
</protein>
<dbReference type="SUPFAM" id="SSF48179">
    <property type="entry name" value="6-phosphogluconate dehydrogenase C-terminal domain-like"/>
    <property type="match status" value="1"/>
</dbReference>
<dbReference type="Proteomes" id="UP000001357">
    <property type="component" value="Unassembled WGS sequence"/>
</dbReference>
<evidence type="ECO:0000313" key="2">
    <source>
        <dbReference type="EMBL" id="EDQ85124.1"/>
    </source>
</evidence>
<dbReference type="GeneID" id="5895367"/>
<name>A9VBM6_MONBE</name>
<reference evidence="2 3" key="1">
    <citation type="journal article" date="2008" name="Nature">
        <title>The genome of the choanoflagellate Monosiga brevicollis and the origin of metazoans.</title>
        <authorList>
            <consortium name="JGI Sequencing"/>
            <person name="King N."/>
            <person name="Westbrook M.J."/>
            <person name="Young S.L."/>
            <person name="Kuo A."/>
            <person name="Abedin M."/>
            <person name="Chapman J."/>
            <person name="Fairclough S."/>
            <person name="Hellsten U."/>
            <person name="Isogai Y."/>
            <person name="Letunic I."/>
            <person name="Marr M."/>
            <person name="Pincus D."/>
            <person name="Putnam N."/>
            <person name="Rokas A."/>
            <person name="Wright K.J."/>
            <person name="Zuzow R."/>
            <person name="Dirks W."/>
            <person name="Good M."/>
            <person name="Goodstein D."/>
            <person name="Lemons D."/>
            <person name="Li W."/>
            <person name="Lyons J.B."/>
            <person name="Morris A."/>
            <person name="Nichols S."/>
            <person name="Richter D.J."/>
            <person name="Salamov A."/>
            <person name="Bork P."/>
            <person name="Lim W.A."/>
            <person name="Manning G."/>
            <person name="Miller W.T."/>
            <person name="McGinnis W."/>
            <person name="Shapiro H."/>
            <person name="Tjian R."/>
            <person name="Grigoriev I.V."/>
            <person name="Rokhsar D."/>
        </authorList>
    </citation>
    <scope>NUCLEOTIDE SEQUENCE [LARGE SCALE GENOMIC DNA]</scope>
    <source>
        <strain evidence="3">MX1 / ATCC 50154</strain>
    </source>
</reference>
<feature type="domain" description="Opine dehydrogenase" evidence="1">
    <location>
        <begin position="79"/>
        <end position="144"/>
    </location>
</feature>
<organism evidence="2 3">
    <name type="scientific">Monosiga brevicollis</name>
    <name type="common">Choanoflagellate</name>
    <dbReference type="NCBI Taxonomy" id="81824"/>
    <lineage>
        <taxon>Eukaryota</taxon>
        <taxon>Choanoflagellata</taxon>
        <taxon>Craspedida</taxon>
        <taxon>Salpingoecidae</taxon>
        <taxon>Monosiga</taxon>
    </lineage>
</organism>
<sequence>MGIFAIKQLTKSFPMHVPTIDLHHAHGTLSELNTESRHAAYSSKLTIAVNCQYHGVQVISKLPTFAQPKTLLARPLMWALQWNKRLSEVKAPMVPEGSGFVPNVTSRFFTDDTAHGLCVLQGMAEILDVEMPRVLFLLRRLQHIMGKQYVSELPDARGRFLNGADVPETSAPQAYGVHSLPELLQFLTWNRDEDVVVGSHFLRLEPEYQPNTVEVVQARL</sequence>